<reference evidence="1 2" key="1">
    <citation type="submission" date="2015-10" db="EMBL/GenBank/DDBJ databases">
        <title>Draft genomes sequences of Candida glabrata isolates 1A, 1B, 2A, 2B, 3A and 3B.</title>
        <authorList>
            <person name="Haavelsrud O.E."/>
            <person name="Gaustad P."/>
        </authorList>
    </citation>
    <scope>NUCLEOTIDE SEQUENCE [LARGE SCALE GENOMIC DNA]</scope>
    <source>
        <strain evidence="1">910700640</strain>
    </source>
</reference>
<evidence type="ECO:0000313" key="1">
    <source>
        <dbReference type="EMBL" id="KTB07582.1"/>
    </source>
</evidence>
<dbReference type="Gene3D" id="3.40.30.10">
    <property type="entry name" value="Glutaredoxin"/>
    <property type="match status" value="1"/>
</dbReference>
<dbReference type="Pfam" id="PF00462">
    <property type="entry name" value="Glutaredoxin"/>
    <property type="match status" value="1"/>
</dbReference>
<dbReference type="VEuPathDB" id="FungiDB:GVI51_G04763"/>
<dbReference type="SUPFAM" id="SSF52833">
    <property type="entry name" value="Thioredoxin-like"/>
    <property type="match status" value="1"/>
</dbReference>
<dbReference type="EMBL" id="LLZZ01000107">
    <property type="protein sequence ID" value="KTB07582.1"/>
    <property type="molecule type" value="Genomic_DNA"/>
</dbReference>
<evidence type="ECO:0000313" key="2">
    <source>
        <dbReference type="Proteomes" id="UP000054886"/>
    </source>
</evidence>
<organism evidence="1 2">
    <name type="scientific">Candida glabrata</name>
    <name type="common">Yeast</name>
    <name type="synonym">Torulopsis glabrata</name>
    <dbReference type="NCBI Taxonomy" id="5478"/>
    <lineage>
        <taxon>Eukaryota</taxon>
        <taxon>Fungi</taxon>
        <taxon>Dikarya</taxon>
        <taxon>Ascomycota</taxon>
        <taxon>Saccharomycotina</taxon>
        <taxon>Saccharomycetes</taxon>
        <taxon>Saccharomycetales</taxon>
        <taxon>Saccharomycetaceae</taxon>
        <taxon>Nakaseomyces</taxon>
    </lineage>
</organism>
<sequence length="109" mass="12625">MTDYVKEAKDMVANNRLFQFSASWCPDCVYARSIWNKYHVENQIHVFDIGSLDKEIQAKWRDAFEEVLGVRNLPTIVVDGKVWGTETRLHEVEDNGSLSDELTKMGFKL</sequence>
<dbReference type="GO" id="GO:0004362">
    <property type="term" value="F:glutathione-disulfide reductase (NADPH) activity"/>
    <property type="evidence" value="ECO:0007669"/>
    <property type="project" value="EnsemblFungi"/>
</dbReference>
<dbReference type="VEuPathDB" id="FungiDB:CAGL0G04961g"/>
<protein>
    <submittedName>
        <fullName evidence="1">Glutaredoxin-8</fullName>
    </submittedName>
</protein>
<proteinExistence type="predicted"/>
<dbReference type="PROSITE" id="PS51354">
    <property type="entry name" value="GLUTAREDOXIN_2"/>
    <property type="match status" value="1"/>
</dbReference>
<dbReference type="Proteomes" id="UP000054886">
    <property type="component" value="Unassembled WGS sequence"/>
</dbReference>
<dbReference type="VEuPathDB" id="FungiDB:B1J91_G04961g"/>
<comment type="caution">
    <text evidence="1">The sequence shown here is derived from an EMBL/GenBank/DDBJ whole genome shotgun (WGS) entry which is preliminary data.</text>
</comment>
<name>A0A0W0EK90_CANGB</name>
<gene>
    <name evidence="1" type="ORF">AO440_001687</name>
</gene>
<dbReference type="OrthoDB" id="418495at2759"/>
<dbReference type="InterPro" id="IPR036249">
    <property type="entry name" value="Thioredoxin-like_sf"/>
</dbReference>
<accession>A0A0W0EK90</accession>
<dbReference type="VEuPathDB" id="FungiDB:GWK60_G04741"/>
<dbReference type="PhylomeDB" id="A0A0W0EK90"/>
<dbReference type="InterPro" id="IPR002109">
    <property type="entry name" value="Glutaredoxin"/>
</dbReference>
<dbReference type="AlphaFoldDB" id="A0A0W0EK90"/>
<dbReference type="SMR" id="A0A0W0EK90"/>